<evidence type="ECO:0000313" key="2">
    <source>
        <dbReference type="EMBL" id="APB35252.1"/>
    </source>
</evidence>
<dbReference type="AlphaFoldDB" id="A0A1J0AH29"/>
<evidence type="ECO:0008006" key="4">
    <source>
        <dbReference type="Google" id="ProtNLM"/>
    </source>
</evidence>
<reference evidence="2 3" key="1">
    <citation type="submission" date="2016-10" db="EMBL/GenBank/DDBJ databases">
        <title>Description of Gloeomargarita lithophora gen. nov., sp. nov., a thylakoid-bearing basal-branching cyanobacterium with intracellular carbonates, and proposal for Gloeomargaritales ord. nov.</title>
        <authorList>
            <person name="Moreira D."/>
            <person name="Tavera R."/>
            <person name="Benzerara K."/>
            <person name="Skouri-Panet F."/>
            <person name="Couradeau E."/>
            <person name="Gerard E."/>
            <person name="Loussert C."/>
            <person name="Novelo E."/>
            <person name="Zivanovic Y."/>
            <person name="Lopez-Garcia P."/>
        </authorList>
    </citation>
    <scope>NUCLEOTIDE SEQUENCE [LARGE SCALE GENOMIC DNA]</scope>
    <source>
        <strain evidence="2 3">D10</strain>
    </source>
</reference>
<proteinExistence type="predicted"/>
<protein>
    <recommendedName>
        <fullName evidence="4">DUF1400 domain-containing protein</fullName>
    </recommendedName>
</protein>
<dbReference type="RefSeq" id="WP_071455573.1">
    <property type="nucleotide sequence ID" value="NZ_CP017675.1"/>
</dbReference>
<gene>
    <name evidence="2" type="ORF">GlitD10_2907</name>
</gene>
<accession>A0A1J0AH29</accession>
<dbReference type="STRING" id="1188229.GlitD10_2907"/>
<name>A0A1J0AH29_9CYAN</name>
<dbReference type="EMBL" id="CP017675">
    <property type="protein sequence ID" value="APB35252.1"/>
    <property type="molecule type" value="Genomic_DNA"/>
</dbReference>
<organism evidence="2 3">
    <name type="scientific">Gloeomargarita lithophora Alchichica-D10</name>
    <dbReference type="NCBI Taxonomy" id="1188229"/>
    <lineage>
        <taxon>Bacteria</taxon>
        <taxon>Bacillati</taxon>
        <taxon>Cyanobacteriota</taxon>
        <taxon>Cyanophyceae</taxon>
        <taxon>Gloeomargaritales</taxon>
        <taxon>Gloeomargaritaceae</taxon>
        <taxon>Gloeomargarita</taxon>
    </lineage>
</organism>
<sequence>MKNWIMVSLLWLGLGGIVNPARADSPITSTPIADVYLDIPLVKTARKTGTLTPEMAQFLSSNQHPIDQKAALINALSWRVEGKQNARIYENFLRSRYGELNLKKLTPHELFGLAYLTVMDDYFNPERAMPLFDQALLRNRQSLTVGLIRILNRAQIVMAQPGEWCRVWRLADGTNRNRTLRTDLRPAARQIILDYMVLYRDSCPRNL</sequence>
<keyword evidence="1" id="KW-0732">Signal</keyword>
<feature type="signal peptide" evidence="1">
    <location>
        <begin position="1"/>
        <end position="23"/>
    </location>
</feature>
<dbReference type="Proteomes" id="UP000180235">
    <property type="component" value="Chromosome"/>
</dbReference>
<feature type="chain" id="PRO_5009608756" description="DUF1400 domain-containing protein" evidence="1">
    <location>
        <begin position="24"/>
        <end position="207"/>
    </location>
</feature>
<evidence type="ECO:0000256" key="1">
    <source>
        <dbReference type="SAM" id="SignalP"/>
    </source>
</evidence>
<evidence type="ECO:0000313" key="3">
    <source>
        <dbReference type="Proteomes" id="UP000180235"/>
    </source>
</evidence>
<dbReference type="KEGG" id="glt:GlitD10_2907"/>
<keyword evidence="3" id="KW-1185">Reference proteome</keyword>